<feature type="domain" description="TfoX N-terminal" evidence="1">
    <location>
        <begin position="13"/>
        <end position="106"/>
    </location>
</feature>
<dbReference type="Pfam" id="PF04993">
    <property type="entry name" value="TfoX_N"/>
    <property type="match status" value="1"/>
</dbReference>
<dbReference type="RefSeq" id="WP_181364441.1">
    <property type="nucleotide sequence ID" value="NZ_OMOR01000001.1"/>
</dbReference>
<name>A0A2R8BD09_9RHOB</name>
<gene>
    <name evidence="2" type="ORF">ASD8599_01714</name>
</gene>
<accession>A0A2R8BD09</accession>
<keyword evidence="3" id="KW-1185">Reference proteome</keyword>
<proteinExistence type="predicted"/>
<protein>
    <recommendedName>
        <fullName evidence="1">TfoX N-terminal domain-containing protein</fullName>
    </recommendedName>
</protein>
<dbReference type="EMBL" id="OMOR01000001">
    <property type="protein sequence ID" value="SPH20973.1"/>
    <property type="molecule type" value="Genomic_DNA"/>
</dbReference>
<evidence type="ECO:0000313" key="2">
    <source>
        <dbReference type="EMBL" id="SPH20973.1"/>
    </source>
</evidence>
<dbReference type="Gene3D" id="3.30.1460.30">
    <property type="entry name" value="YgaC/TfoX-N like chaperone"/>
    <property type="match status" value="1"/>
</dbReference>
<evidence type="ECO:0000313" key="3">
    <source>
        <dbReference type="Proteomes" id="UP000244880"/>
    </source>
</evidence>
<dbReference type="AlphaFoldDB" id="A0A2R8BD09"/>
<sequence length="107" mass="11712">MAVSDEQIAFVHDLFEGVGPLTTRKMFGGLGIYADGVIFALVMSEGQLRLKGAGDMVKAFDAEGWDRWTYTRKGGAASSMPYWTMPEHLLDDPEDASAWARRALAAL</sequence>
<dbReference type="Proteomes" id="UP000244880">
    <property type="component" value="Unassembled WGS sequence"/>
</dbReference>
<evidence type="ECO:0000259" key="1">
    <source>
        <dbReference type="Pfam" id="PF04993"/>
    </source>
</evidence>
<reference evidence="2 3" key="1">
    <citation type="submission" date="2018-03" db="EMBL/GenBank/DDBJ databases">
        <authorList>
            <person name="Keele B.F."/>
        </authorList>
    </citation>
    <scope>NUCLEOTIDE SEQUENCE [LARGE SCALE GENOMIC DNA]</scope>
    <source>
        <strain evidence="2 3">CECT 8599</strain>
    </source>
</reference>
<dbReference type="InterPro" id="IPR007076">
    <property type="entry name" value="TfoX_N"/>
</dbReference>
<organism evidence="2 3">
    <name type="scientific">Ascidiaceihabitans donghaensis</name>
    <dbReference type="NCBI Taxonomy" id="1510460"/>
    <lineage>
        <taxon>Bacteria</taxon>
        <taxon>Pseudomonadati</taxon>
        <taxon>Pseudomonadota</taxon>
        <taxon>Alphaproteobacteria</taxon>
        <taxon>Rhodobacterales</taxon>
        <taxon>Paracoccaceae</taxon>
        <taxon>Ascidiaceihabitans</taxon>
    </lineage>
</organism>
<dbReference type="SUPFAM" id="SSF159894">
    <property type="entry name" value="YgaC/TfoX-N like"/>
    <property type="match status" value="1"/>
</dbReference>